<accession>A0A419T6A4</accession>
<evidence type="ECO:0000313" key="6">
    <source>
        <dbReference type="EMBL" id="RKD32945.1"/>
    </source>
</evidence>
<dbReference type="GO" id="GO:0005829">
    <property type="term" value="C:cytosol"/>
    <property type="evidence" value="ECO:0007669"/>
    <property type="project" value="TreeGrafter"/>
</dbReference>
<evidence type="ECO:0000256" key="5">
    <source>
        <dbReference type="RuleBase" id="RU004516"/>
    </source>
</evidence>
<proteinExistence type="inferred from homology"/>
<dbReference type="GO" id="GO:0008652">
    <property type="term" value="P:amino acid biosynthetic process"/>
    <property type="evidence" value="ECO:0007669"/>
    <property type="project" value="UniProtKB-ARBA"/>
</dbReference>
<evidence type="ECO:0000256" key="1">
    <source>
        <dbReference type="ARBA" id="ARBA00001933"/>
    </source>
</evidence>
<keyword evidence="3 5" id="KW-0663">Pyridoxal phosphate</keyword>
<dbReference type="PANTHER" id="PTHR42743">
    <property type="entry name" value="AMINO-ACID AMINOTRANSFERASE"/>
    <property type="match status" value="1"/>
</dbReference>
<protein>
    <submittedName>
        <fullName evidence="6">Branched-chain amino acid aminotransferase</fullName>
    </submittedName>
</protein>
<sequence>MKKEVVGNYYICNGEIYPLQNKEVLKGITSSSIYEVIRVVKGIPLFVEEHIKRMKRSAELLGSRLYRSDKDILKDILKLIKINNVNNLNIKLVCDGKYDKDQNFLIFFIKSYYPERELYKRGIHTILYKGKRKNPNIKSVNEEFKRKVKEKLKEKKAFEALLVDENNNITEGSRSNVFFVKGEKVYTAPSSKVLLGITRSHIVGICKKLGIEIIERPIAVEELDKFDGAFITGTSVNVLPITVIDNRKYTSVINPIISKISNEYVKEVKEYLIKERKKIKNIIKFEKTYC</sequence>
<reference evidence="6 7" key="1">
    <citation type="submission" date="2016-08" db="EMBL/GenBank/DDBJ databases">
        <title>Novel Firmicutes and Novel Genomes.</title>
        <authorList>
            <person name="Poppleton D.I."/>
            <person name="Gribaldo S."/>
        </authorList>
    </citation>
    <scope>NUCLEOTIDE SEQUENCE [LARGE SCALE GENOMIC DNA]</scope>
    <source>
        <strain evidence="6 7">CTT3</strain>
    </source>
</reference>
<dbReference type="FunFam" id="3.20.10.10:FF:000002">
    <property type="entry name" value="D-alanine aminotransferase"/>
    <property type="match status" value="1"/>
</dbReference>
<dbReference type="GO" id="GO:0008483">
    <property type="term" value="F:transaminase activity"/>
    <property type="evidence" value="ECO:0007669"/>
    <property type="project" value="UniProtKB-KW"/>
</dbReference>
<dbReference type="InterPro" id="IPR036038">
    <property type="entry name" value="Aminotransferase-like"/>
</dbReference>
<dbReference type="SUPFAM" id="SSF56752">
    <property type="entry name" value="D-aminoacid aminotransferase-like PLP-dependent enzymes"/>
    <property type="match status" value="1"/>
</dbReference>
<comment type="caution">
    <text evidence="6">The sequence shown here is derived from an EMBL/GenBank/DDBJ whole genome shotgun (WGS) entry which is preliminary data.</text>
</comment>
<dbReference type="Pfam" id="PF01063">
    <property type="entry name" value="Aminotran_4"/>
    <property type="match status" value="1"/>
</dbReference>
<evidence type="ECO:0000256" key="2">
    <source>
        <dbReference type="ARBA" id="ARBA00009320"/>
    </source>
</evidence>
<comment type="cofactor">
    <cofactor evidence="1 5">
        <name>pyridoxal 5'-phosphate</name>
        <dbReference type="ChEBI" id="CHEBI:597326"/>
    </cofactor>
</comment>
<dbReference type="InterPro" id="IPR050571">
    <property type="entry name" value="Class-IV_PLP-Dep_Aminotrnsfr"/>
</dbReference>
<keyword evidence="6" id="KW-0808">Transferase</keyword>
<evidence type="ECO:0000256" key="3">
    <source>
        <dbReference type="ARBA" id="ARBA00022898"/>
    </source>
</evidence>
<name>A0A419T6A4_9FIRM</name>
<gene>
    <name evidence="6" type="ORF">BET03_10035</name>
</gene>
<dbReference type="InterPro" id="IPR001544">
    <property type="entry name" value="Aminotrans_IV"/>
</dbReference>
<dbReference type="AlphaFoldDB" id="A0A419T6A4"/>
<dbReference type="Gene3D" id="3.20.10.10">
    <property type="entry name" value="D-amino Acid Aminotransferase, subunit A, domain 2"/>
    <property type="match status" value="1"/>
</dbReference>
<keyword evidence="6" id="KW-0032">Aminotransferase</keyword>
<dbReference type="InterPro" id="IPR043131">
    <property type="entry name" value="BCAT-like_N"/>
</dbReference>
<evidence type="ECO:0000313" key="7">
    <source>
        <dbReference type="Proteomes" id="UP000284177"/>
    </source>
</evidence>
<evidence type="ECO:0000256" key="4">
    <source>
        <dbReference type="RuleBase" id="RU004106"/>
    </source>
</evidence>
<dbReference type="Gene3D" id="3.30.470.10">
    <property type="match status" value="1"/>
</dbReference>
<keyword evidence="7" id="KW-1185">Reference proteome</keyword>
<dbReference type="CDD" id="cd00449">
    <property type="entry name" value="PLPDE_IV"/>
    <property type="match status" value="1"/>
</dbReference>
<dbReference type="PROSITE" id="PS00770">
    <property type="entry name" value="AA_TRANSFER_CLASS_4"/>
    <property type="match status" value="1"/>
</dbReference>
<dbReference type="PANTHER" id="PTHR42743:SF11">
    <property type="entry name" value="AMINODEOXYCHORISMATE LYASE"/>
    <property type="match status" value="1"/>
</dbReference>
<comment type="similarity">
    <text evidence="2 4">Belongs to the class-IV pyridoxal-phosphate-dependent aminotransferase family.</text>
</comment>
<dbReference type="RefSeq" id="WP_243096865.1">
    <property type="nucleotide sequence ID" value="NZ_MCIB01000008.1"/>
</dbReference>
<organism evidence="6 7">
    <name type="scientific">Thermohalobacter berrensis</name>
    <dbReference type="NCBI Taxonomy" id="99594"/>
    <lineage>
        <taxon>Bacteria</taxon>
        <taxon>Bacillati</taxon>
        <taxon>Bacillota</taxon>
        <taxon>Tissierellia</taxon>
        <taxon>Tissierellales</taxon>
        <taxon>Thermohalobacteraceae</taxon>
        <taxon>Thermohalobacter</taxon>
    </lineage>
</organism>
<dbReference type="InterPro" id="IPR043132">
    <property type="entry name" value="BCAT-like_C"/>
</dbReference>
<dbReference type="EMBL" id="MCIB01000008">
    <property type="protein sequence ID" value="RKD32945.1"/>
    <property type="molecule type" value="Genomic_DNA"/>
</dbReference>
<dbReference type="GO" id="GO:0046394">
    <property type="term" value="P:carboxylic acid biosynthetic process"/>
    <property type="evidence" value="ECO:0007669"/>
    <property type="project" value="UniProtKB-ARBA"/>
</dbReference>
<dbReference type="Proteomes" id="UP000284177">
    <property type="component" value="Unassembled WGS sequence"/>
</dbReference>
<dbReference type="InterPro" id="IPR018300">
    <property type="entry name" value="Aminotrans_IV_CS"/>
</dbReference>